<comment type="caution">
    <text evidence="1">The sequence shown here is derived from an EMBL/GenBank/DDBJ whole genome shotgun (WGS) entry which is preliminary data.</text>
</comment>
<dbReference type="Proteomes" id="UP000028826">
    <property type="component" value="Unassembled WGS sequence"/>
</dbReference>
<evidence type="ECO:0000313" key="2">
    <source>
        <dbReference type="Proteomes" id="UP000028826"/>
    </source>
</evidence>
<proteinExistence type="predicted"/>
<reference evidence="1 2" key="1">
    <citation type="submission" date="2014-03" db="EMBL/GenBank/DDBJ databases">
        <title>Genome of Haematobacter massiliensis CCUG 47968.</title>
        <authorList>
            <person name="Wang D."/>
            <person name="Wang G."/>
        </authorList>
    </citation>
    <scope>NUCLEOTIDE SEQUENCE [LARGE SCALE GENOMIC DNA]</scope>
    <source>
        <strain evidence="1 2">CCUG 47968</strain>
    </source>
</reference>
<sequence>MARKYGASVHGVASAKSGQDSAVIAIGWGFPFCPPARKQKARAGGMQIINTAHQARHIAGLEDQPMKAPVGFLPTLHIWGVVTNPRCFLSFIKNCLGQIGRSIAERHCLKCRAHSSDLSDLLGAEAGNPHATTRLADGKSLRLQATKRLSHRDMAGAKFCGDVILTQFVAGTKRACNNPICKDAADFVSQGFFGTIRH</sequence>
<name>A0A086XWE5_9RHOB</name>
<dbReference type="EMBL" id="JGYG01000016">
    <property type="protein sequence ID" value="KFI26345.1"/>
    <property type="molecule type" value="Genomic_DNA"/>
</dbReference>
<organism evidence="1 2">
    <name type="scientific">Haematobacter massiliensis</name>
    <dbReference type="NCBI Taxonomy" id="195105"/>
    <lineage>
        <taxon>Bacteria</taxon>
        <taxon>Pseudomonadati</taxon>
        <taxon>Pseudomonadota</taxon>
        <taxon>Alphaproteobacteria</taxon>
        <taxon>Rhodobacterales</taxon>
        <taxon>Paracoccaceae</taxon>
        <taxon>Haematobacter</taxon>
    </lineage>
</organism>
<protein>
    <submittedName>
        <fullName evidence="1">Uncharacterized protein</fullName>
    </submittedName>
</protein>
<gene>
    <name evidence="1" type="ORF">CN97_03200</name>
</gene>
<keyword evidence="2" id="KW-1185">Reference proteome</keyword>
<evidence type="ECO:0000313" key="1">
    <source>
        <dbReference type="EMBL" id="KFI26345.1"/>
    </source>
</evidence>
<dbReference type="STRING" id="195105.CN97_03200"/>
<accession>A0A086XWE5</accession>
<dbReference type="AlphaFoldDB" id="A0A086XWE5"/>